<dbReference type="EMBL" id="VOMB01000014">
    <property type="protein sequence ID" value="MBU9764212.1"/>
    <property type="molecule type" value="Genomic_DNA"/>
</dbReference>
<feature type="region of interest" description="Disordered" evidence="1">
    <location>
        <begin position="52"/>
        <end position="81"/>
    </location>
</feature>
<proteinExistence type="predicted"/>
<protein>
    <submittedName>
        <fullName evidence="2">Uncharacterized protein</fullName>
    </submittedName>
</protein>
<comment type="caution">
    <text evidence="2">The sequence shown here is derived from an EMBL/GenBank/DDBJ whole genome shotgun (WGS) entry which is preliminary data.</text>
</comment>
<reference evidence="2 3" key="1">
    <citation type="journal article" date="2021" name="Sci. Rep.">
        <title>Phenotypic and genomic hallmarks of a novel, potentially pathogenic rapidly growing Mycobacterium species related to the Mycobacterium fortuitum complex.</title>
        <authorList>
            <person name="Gharbi R."/>
            <person name="Khanna V."/>
            <person name="Frigui W."/>
            <person name="Mhenni B."/>
            <person name="Brosch R."/>
            <person name="Mardassi H."/>
        </authorList>
    </citation>
    <scope>NUCLEOTIDE SEQUENCE [LARGE SCALE GENOMIC DNA]</scope>
    <source>
        <strain evidence="2 3">TNTM28</strain>
    </source>
</reference>
<sequence>MQAGQHQPDSLAALVVAHDVLVHPVGQRSARRSSQLGAAVTRCAAGTPARWEDGLTATRSPASCAPKPLAPSRTRNRRSRR</sequence>
<evidence type="ECO:0000256" key="1">
    <source>
        <dbReference type="SAM" id="MobiDB-lite"/>
    </source>
</evidence>
<gene>
    <name evidence="2" type="ORF">FR943_10210</name>
</gene>
<organism evidence="2 3">
    <name type="scientific">[Mycobacterium] fortunisiensis</name>
    <dbReference type="NCBI Taxonomy" id="2600579"/>
    <lineage>
        <taxon>Bacteria</taxon>
        <taxon>Bacillati</taxon>
        <taxon>Actinomycetota</taxon>
        <taxon>Actinomycetes</taxon>
        <taxon>Mycobacteriales</taxon>
        <taxon>Mycobacteriaceae</taxon>
        <taxon>Mycolicibacterium</taxon>
    </lineage>
</organism>
<name>A0ABS6KKV0_9MYCO</name>
<dbReference type="Proteomes" id="UP000812982">
    <property type="component" value="Unassembled WGS sequence"/>
</dbReference>
<accession>A0ABS6KKV0</accession>
<evidence type="ECO:0000313" key="2">
    <source>
        <dbReference type="EMBL" id="MBU9764212.1"/>
    </source>
</evidence>
<evidence type="ECO:0000313" key="3">
    <source>
        <dbReference type="Proteomes" id="UP000812982"/>
    </source>
</evidence>
<keyword evidence="3" id="KW-1185">Reference proteome</keyword>